<protein>
    <submittedName>
        <fullName evidence="1">Tail protein</fullName>
    </submittedName>
</protein>
<dbReference type="AlphaFoldDB" id="A0A0J5P4Q0"/>
<evidence type="ECO:0000313" key="2">
    <source>
        <dbReference type="Proteomes" id="UP000036270"/>
    </source>
</evidence>
<dbReference type="Gene3D" id="3.30.70.1700">
    <property type="entry name" value="Phage minor tail protein U"/>
    <property type="match status" value="1"/>
</dbReference>
<name>A0A0J5P4Q0_9PAST</name>
<gene>
    <name evidence="1" type="ORF">RO21_11980</name>
</gene>
<dbReference type="Proteomes" id="UP000036270">
    <property type="component" value="Unassembled WGS sequence"/>
</dbReference>
<dbReference type="RefSeq" id="WP_047978013.1">
    <property type="nucleotide sequence ID" value="NZ_JWIZ01000120.1"/>
</dbReference>
<accession>A0A0J5P4Q0</accession>
<evidence type="ECO:0000313" key="1">
    <source>
        <dbReference type="EMBL" id="KMK50414.1"/>
    </source>
</evidence>
<dbReference type="InterPro" id="IPR038512">
    <property type="entry name" value="GpU-like_sf"/>
</dbReference>
<proteinExistence type="predicted"/>
<organism evidence="1 2">
    <name type="scientific">Muribacter muris</name>
    <dbReference type="NCBI Taxonomy" id="67855"/>
    <lineage>
        <taxon>Bacteria</taxon>
        <taxon>Pseudomonadati</taxon>
        <taxon>Pseudomonadota</taxon>
        <taxon>Gammaproteobacteria</taxon>
        <taxon>Pasteurellales</taxon>
        <taxon>Pasteurellaceae</taxon>
        <taxon>Muribacter</taxon>
    </lineage>
</organism>
<dbReference type="Pfam" id="PF06141">
    <property type="entry name" value="Phage_tail_U"/>
    <property type="match status" value="1"/>
</dbReference>
<dbReference type="InterPro" id="IPR035934">
    <property type="entry name" value="Phage_tail_protein-like_sf"/>
</dbReference>
<sequence length="131" mass="14818">MIQNEAIRQEIVALLQGKVQGVAHFHNGRTTFTDLDNELPALSVFIDEAEYQPIAACGEECDAYLKIGIYLPMFATENVLDEIAEQVANILRDASFKTVDECTLRKYSYDYDATDSAWKNSTLHFSINYIN</sequence>
<dbReference type="InterPro" id="IPR009312">
    <property type="entry name" value="Phage_lambda_GpU-like"/>
</dbReference>
<reference evidence="1 2" key="1">
    <citation type="submission" date="2014-12" db="EMBL/GenBank/DDBJ databases">
        <title>Reclassification of Actinobacillus muris as Muribacter muris.</title>
        <authorList>
            <person name="Christensen H."/>
            <person name="Nicklas W."/>
            <person name="Bisgaard M."/>
        </authorList>
    </citation>
    <scope>NUCLEOTIDE SEQUENCE [LARGE SCALE GENOMIC DNA]</scope>
    <source>
        <strain evidence="1 2">Ackerman80-443D</strain>
    </source>
</reference>
<dbReference type="EMBL" id="JWIZ01000120">
    <property type="protein sequence ID" value="KMK50414.1"/>
    <property type="molecule type" value="Genomic_DNA"/>
</dbReference>
<keyword evidence="2" id="KW-1185">Reference proteome</keyword>
<dbReference type="PATRIC" id="fig|67855.3.peg.249"/>
<comment type="caution">
    <text evidence="1">The sequence shown here is derived from an EMBL/GenBank/DDBJ whole genome shotgun (WGS) entry which is preliminary data.</text>
</comment>
<dbReference type="SUPFAM" id="SSF143749">
    <property type="entry name" value="Phage tail protein-like"/>
    <property type="match status" value="1"/>
</dbReference>